<reference evidence="3" key="2">
    <citation type="submission" date="2015-01" db="EMBL/GenBank/DDBJ databases">
        <title>Evolutionary Origins and Diversification of the Mycorrhizal Mutualists.</title>
        <authorList>
            <consortium name="DOE Joint Genome Institute"/>
            <consortium name="Mycorrhizal Genomics Consortium"/>
            <person name="Kohler A."/>
            <person name="Kuo A."/>
            <person name="Nagy L.G."/>
            <person name="Floudas D."/>
            <person name="Copeland A."/>
            <person name="Barry K.W."/>
            <person name="Cichocki N."/>
            <person name="Veneault-Fourrey C."/>
            <person name="LaButti K."/>
            <person name="Lindquist E.A."/>
            <person name="Lipzen A."/>
            <person name="Lundell T."/>
            <person name="Morin E."/>
            <person name="Murat C."/>
            <person name="Riley R."/>
            <person name="Ohm R."/>
            <person name="Sun H."/>
            <person name="Tunlid A."/>
            <person name="Henrissat B."/>
            <person name="Grigoriev I.V."/>
            <person name="Hibbett D.S."/>
            <person name="Martin F."/>
        </authorList>
    </citation>
    <scope>NUCLEOTIDE SEQUENCE [LARGE SCALE GENOMIC DNA]</scope>
    <source>
        <strain evidence="3">Foug A</strain>
    </source>
</reference>
<dbReference type="EMBL" id="KN822068">
    <property type="protein sequence ID" value="KIM59921.1"/>
    <property type="molecule type" value="Genomic_DNA"/>
</dbReference>
<protein>
    <submittedName>
        <fullName evidence="2">Uncharacterized protein</fullName>
    </submittedName>
</protein>
<evidence type="ECO:0000313" key="2">
    <source>
        <dbReference type="EMBL" id="KIM59921.1"/>
    </source>
</evidence>
<dbReference type="Proteomes" id="UP000053989">
    <property type="component" value="Unassembled WGS sequence"/>
</dbReference>
<feature type="compositionally biased region" description="Low complexity" evidence="1">
    <location>
        <begin position="1"/>
        <end position="10"/>
    </location>
</feature>
<proteinExistence type="predicted"/>
<organism evidence="2 3">
    <name type="scientific">Scleroderma citrinum Foug A</name>
    <dbReference type="NCBI Taxonomy" id="1036808"/>
    <lineage>
        <taxon>Eukaryota</taxon>
        <taxon>Fungi</taxon>
        <taxon>Dikarya</taxon>
        <taxon>Basidiomycota</taxon>
        <taxon>Agaricomycotina</taxon>
        <taxon>Agaricomycetes</taxon>
        <taxon>Agaricomycetidae</taxon>
        <taxon>Boletales</taxon>
        <taxon>Sclerodermatineae</taxon>
        <taxon>Sclerodermataceae</taxon>
        <taxon>Scleroderma</taxon>
    </lineage>
</organism>
<evidence type="ECO:0000256" key="1">
    <source>
        <dbReference type="SAM" id="MobiDB-lite"/>
    </source>
</evidence>
<keyword evidence="3" id="KW-1185">Reference proteome</keyword>
<reference evidence="2 3" key="1">
    <citation type="submission" date="2014-04" db="EMBL/GenBank/DDBJ databases">
        <authorList>
            <consortium name="DOE Joint Genome Institute"/>
            <person name="Kuo A."/>
            <person name="Kohler A."/>
            <person name="Nagy L.G."/>
            <person name="Floudas D."/>
            <person name="Copeland A."/>
            <person name="Barry K.W."/>
            <person name="Cichocki N."/>
            <person name="Veneault-Fourrey C."/>
            <person name="LaButti K."/>
            <person name="Lindquist E.A."/>
            <person name="Lipzen A."/>
            <person name="Lundell T."/>
            <person name="Morin E."/>
            <person name="Murat C."/>
            <person name="Sun H."/>
            <person name="Tunlid A."/>
            <person name="Henrissat B."/>
            <person name="Grigoriev I.V."/>
            <person name="Hibbett D.S."/>
            <person name="Martin F."/>
            <person name="Nordberg H.P."/>
            <person name="Cantor M.N."/>
            <person name="Hua S.X."/>
        </authorList>
    </citation>
    <scope>NUCLEOTIDE SEQUENCE [LARGE SCALE GENOMIC DNA]</scope>
    <source>
        <strain evidence="2 3">Foug A</strain>
    </source>
</reference>
<evidence type="ECO:0000313" key="3">
    <source>
        <dbReference type="Proteomes" id="UP000053989"/>
    </source>
</evidence>
<feature type="region of interest" description="Disordered" evidence="1">
    <location>
        <begin position="1"/>
        <end position="50"/>
    </location>
</feature>
<dbReference type="HOGENOM" id="CLU_2851064_0_0_1"/>
<dbReference type="InParanoid" id="A0A0C3DVC4"/>
<accession>A0A0C3DVC4</accession>
<sequence length="65" mass="7567">MARLRTSLRSTRTHPSNPTIHVPPKTYRRHQSLEVGENDITSHPTHRHTGLHPWYMSMRLTVATL</sequence>
<gene>
    <name evidence="2" type="ORF">SCLCIDRAFT_1217371</name>
</gene>
<dbReference type="AlphaFoldDB" id="A0A0C3DVC4"/>
<name>A0A0C3DVC4_9AGAM</name>